<sequence>MVRNFGEKRRRKNKGHGNKTRGNGPRDPKNYPGPRQETVTCREVAIYEGPIDDEAIKRPNKRYNRRDYKRDNSRSNAKEKRESQQQQRRPAGAGRYGTRNPRAYFYDVTDNEESEEEYDDEDGEYEYIRNRPRRHEDDEVPSGFIEAALMSIMMERMMVNEMMNRRGGRNSSSSSSTNSFMNRLASMFSR</sequence>
<accession>A0ACC2NZT0</accession>
<protein>
    <submittedName>
        <fullName evidence="1">Uncharacterized protein</fullName>
    </submittedName>
</protein>
<organism evidence="1 2">
    <name type="scientific">Eretmocerus hayati</name>
    <dbReference type="NCBI Taxonomy" id="131215"/>
    <lineage>
        <taxon>Eukaryota</taxon>
        <taxon>Metazoa</taxon>
        <taxon>Ecdysozoa</taxon>
        <taxon>Arthropoda</taxon>
        <taxon>Hexapoda</taxon>
        <taxon>Insecta</taxon>
        <taxon>Pterygota</taxon>
        <taxon>Neoptera</taxon>
        <taxon>Endopterygota</taxon>
        <taxon>Hymenoptera</taxon>
        <taxon>Apocrita</taxon>
        <taxon>Proctotrupomorpha</taxon>
        <taxon>Chalcidoidea</taxon>
        <taxon>Aphelinidae</taxon>
        <taxon>Aphelininae</taxon>
        <taxon>Eretmocerus</taxon>
    </lineage>
</organism>
<proteinExistence type="predicted"/>
<gene>
    <name evidence="1" type="ORF">QAD02_012123</name>
</gene>
<evidence type="ECO:0000313" key="2">
    <source>
        <dbReference type="Proteomes" id="UP001239111"/>
    </source>
</evidence>
<keyword evidence="2" id="KW-1185">Reference proteome</keyword>
<name>A0ACC2NZT0_9HYME</name>
<evidence type="ECO:0000313" key="1">
    <source>
        <dbReference type="EMBL" id="KAJ8676336.1"/>
    </source>
</evidence>
<dbReference type="EMBL" id="CM056742">
    <property type="protein sequence ID" value="KAJ8676336.1"/>
    <property type="molecule type" value="Genomic_DNA"/>
</dbReference>
<dbReference type="Proteomes" id="UP001239111">
    <property type="component" value="Chromosome 2"/>
</dbReference>
<reference evidence="1" key="1">
    <citation type="submission" date="2023-04" db="EMBL/GenBank/DDBJ databases">
        <title>A chromosome-level genome assembly of the parasitoid wasp Eretmocerus hayati.</title>
        <authorList>
            <person name="Zhong Y."/>
            <person name="Liu S."/>
            <person name="Liu Y."/>
        </authorList>
    </citation>
    <scope>NUCLEOTIDE SEQUENCE</scope>
    <source>
        <strain evidence="1">ZJU_SS_LIU_2023</strain>
    </source>
</reference>
<comment type="caution">
    <text evidence="1">The sequence shown here is derived from an EMBL/GenBank/DDBJ whole genome shotgun (WGS) entry which is preliminary data.</text>
</comment>